<organism evidence="1 2">
    <name type="scientific">Leucogyrophana mollusca</name>
    <dbReference type="NCBI Taxonomy" id="85980"/>
    <lineage>
        <taxon>Eukaryota</taxon>
        <taxon>Fungi</taxon>
        <taxon>Dikarya</taxon>
        <taxon>Basidiomycota</taxon>
        <taxon>Agaricomycotina</taxon>
        <taxon>Agaricomycetes</taxon>
        <taxon>Agaricomycetidae</taxon>
        <taxon>Boletales</taxon>
        <taxon>Boletales incertae sedis</taxon>
        <taxon>Leucogyrophana</taxon>
    </lineage>
</organism>
<sequence length="459" mass="50660">MNDTQIRVVSLNCWGLKYVSKDRHQRISAIAASLARSDYDIIALQEIWVEADFEHIRQSVASRLPYTKLFHSGALGAGLAILTKWPIVATSITPYSLNGEPIDAFGGDWFVGKGAGSVTILHPILGKVQIFDTHLYAKGGEDGPEYNRTHRLVNAWEFAKLTRTAAELGRYVIAAGDFNSIPTSLPMTIIRDHSGLSDAWAVSHSHTPPPTGMISPIEGVLNYGVTADSPLNSYRDSKPSGSRIVRQYQGKRLDYILYRHPISNSPNASIPRLSCKDSKVVFTETVPGNTCSFSDHFGVEATLLIHTPAETNGNGGHPDDASTDGSAFTESSVWVESSTPRKAPSDLTPDTISSMLLALTTSYRLSQYRSRRELTIFALSILLLFGLIAGSSWVPLPFLNPLFVLFTIFIAWLATTMLYEGFIFGNWELKALMNVIEELELYKKYLEIQTGVPPNEDSW</sequence>
<evidence type="ECO:0000313" key="1">
    <source>
        <dbReference type="EMBL" id="KAH7923233.1"/>
    </source>
</evidence>
<reference evidence="1" key="1">
    <citation type="journal article" date="2021" name="New Phytol.">
        <title>Evolutionary innovations through gain and loss of genes in the ectomycorrhizal Boletales.</title>
        <authorList>
            <person name="Wu G."/>
            <person name="Miyauchi S."/>
            <person name="Morin E."/>
            <person name="Kuo A."/>
            <person name="Drula E."/>
            <person name="Varga T."/>
            <person name="Kohler A."/>
            <person name="Feng B."/>
            <person name="Cao Y."/>
            <person name="Lipzen A."/>
            <person name="Daum C."/>
            <person name="Hundley H."/>
            <person name="Pangilinan J."/>
            <person name="Johnson J."/>
            <person name="Barry K."/>
            <person name="LaButti K."/>
            <person name="Ng V."/>
            <person name="Ahrendt S."/>
            <person name="Min B."/>
            <person name="Choi I.G."/>
            <person name="Park H."/>
            <person name="Plett J.M."/>
            <person name="Magnuson J."/>
            <person name="Spatafora J.W."/>
            <person name="Nagy L.G."/>
            <person name="Henrissat B."/>
            <person name="Grigoriev I.V."/>
            <person name="Yang Z.L."/>
            <person name="Xu J."/>
            <person name="Martin F.M."/>
        </authorList>
    </citation>
    <scope>NUCLEOTIDE SEQUENCE</scope>
    <source>
        <strain evidence="1">KUC20120723A-06</strain>
    </source>
</reference>
<protein>
    <submittedName>
        <fullName evidence="1">Uncharacterized protein</fullName>
    </submittedName>
</protein>
<gene>
    <name evidence="1" type="ORF">BV22DRAFT_1069085</name>
</gene>
<dbReference type="Proteomes" id="UP000790709">
    <property type="component" value="Unassembled WGS sequence"/>
</dbReference>
<proteinExistence type="predicted"/>
<evidence type="ECO:0000313" key="2">
    <source>
        <dbReference type="Proteomes" id="UP000790709"/>
    </source>
</evidence>
<keyword evidence="2" id="KW-1185">Reference proteome</keyword>
<accession>A0ACB8BEG4</accession>
<dbReference type="EMBL" id="MU266458">
    <property type="protein sequence ID" value="KAH7923233.1"/>
    <property type="molecule type" value="Genomic_DNA"/>
</dbReference>
<name>A0ACB8BEG4_9AGAM</name>
<comment type="caution">
    <text evidence="1">The sequence shown here is derived from an EMBL/GenBank/DDBJ whole genome shotgun (WGS) entry which is preliminary data.</text>
</comment>